<dbReference type="AlphaFoldDB" id="A0AAE1DFP0"/>
<protein>
    <submittedName>
        <fullName evidence="1">Uncharacterized protein</fullName>
    </submittedName>
</protein>
<organism evidence="1 2">
    <name type="scientific">Elysia crispata</name>
    <name type="common">lettuce slug</name>
    <dbReference type="NCBI Taxonomy" id="231223"/>
    <lineage>
        <taxon>Eukaryota</taxon>
        <taxon>Metazoa</taxon>
        <taxon>Spiralia</taxon>
        <taxon>Lophotrochozoa</taxon>
        <taxon>Mollusca</taxon>
        <taxon>Gastropoda</taxon>
        <taxon>Heterobranchia</taxon>
        <taxon>Euthyneura</taxon>
        <taxon>Panpulmonata</taxon>
        <taxon>Sacoglossa</taxon>
        <taxon>Placobranchoidea</taxon>
        <taxon>Plakobranchidae</taxon>
        <taxon>Elysia</taxon>
    </lineage>
</organism>
<feature type="non-terminal residue" evidence="1">
    <location>
        <position position="80"/>
    </location>
</feature>
<comment type="caution">
    <text evidence="1">The sequence shown here is derived from an EMBL/GenBank/DDBJ whole genome shotgun (WGS) entry which is preliminary data.</text>
</comment>
<dbReference type="Proteomes" id="UP001283361">
    <property type="component" value="Unassembled WGS sequence"/>
</dbReference>
<reference evidence="1" key="1">
    <citation type="journal article" date="2023" name="G3 (Bethesda)">
        <title>A reference genome for the long-term kleptoplast-retaining sea slug Elysia crispata morphotype clarki.</title>
        <authorList>
            <person name="Eastman K.E."/>
            <person name="Pendleton A.L."/>
            <person name="Shaikh M.A."/>
            <person name="Suttiyut T."/>
            <person name="Ogas R."/>
            <person name="Tomko P."/>
            <person name="Gavelis G."/>
            <person name="Widhalm J.R."/>
            <person name="Wisecaver J.H."/>
        </authorList>
    </citation>
    <scope>NUCLEOTIDE SEQUENCE</scope>
    <source>
        <strain evidence="1">ECLA1</strain>
    </source>
</reference>
<accession>A0AAE1DFP0</accession>
<name>A0AAE1DFP0_9GAST</name>
<sequence length="80" mass="8060">MTTGAATAATTVGKGAVQMRLRAITRTADLTSAASADTDDASNAFTMGLTRQYGVPDGLTATAYDKTGCNADATHGAMTQ</sequence>
<evidence type="ECO:0000313" key="1">
    <source>
        <dbReference type="EMBL" id="KAK3768841.1"/>
    </source>
</evidence>
<dbReference type="EMBL" id="JAWDGP010004011">
    <property type="protein sequence ID" value="KAK3768841.1"/>
    <property type="molecule type" value="Genomic_DNA"/>
</dbReference>
<keyword evidence="2" id="KW-1185">Reference proteome</keyword>
<gene>
    <name evidence="1" type="ORF">RRG08_045544</name>
</gene>
<evidence type="ECO:0000313" key="2">
    <source>
        <dbReference type="Proteomes" id="UP001283361"/>
    </source>
</evidence>
<proteinExistence type="predicted"/>